<organism evidence="1 2">
    <name type="scientific">Nitrosomonas supralitoralis</name>
    <dbReference type="NCBI Taxonomy" id="2116706"/>
    <lineage>
        <taxon>Bacteria</taxon>
        <taxon>Pseudomonadati</taxon>
        <taxon>Pseudomonadota</taxon>
        <taxon>Betaproteobacteria</taxon>
        <taxon>Nitrosomonadales</taxon>
        <taxon>Nitrosomonadaceae</taxon>
        <taxon>Nitrosomonas</taxon>
    </lineage>
</organism>
<gene>
    <name evidence="1" type="ORF">C7H79_09820</name>
</gene>
<dbReference type="Pfam" id="PF11739">
    <property type="entry name" value="YdbH-like"/>
    <property type="match status" value="1"/>
</dbReference>
<proteinExistence type="predicted"/>
<reference evidence="1 2" key="1">
    <citation type="submission" date="2018-03" db="EMBL/GenBank/DDBJ databases">
        <title>Draft genome of Nitrosomonas supralitoralis APG5.</title>
        <authorList>
            <person name="Urakawa H."/>
            <person name="Lopez J.V."/>
        </authorList>
    </citation>
    <scope>NUCLEOTIDE SEQUENCE [LARGE SCALE GENOMIC DNA]</scope>
    <source>
        <strain evidence="1 2">APG5</strain>
    </source>
</reference>
<comment type="caution">
    <text evidence="1">The sequence shown here is derived from an EMBL/GenBank/DDBJ whole genome shotgun (WGS) entry which is preliminary data.</text>
</comment>
<dbReference type="Proteomes" id="UP000241912">
    <property type="component" value="Unassembled WGS sequence"/>
</dbReference>
<dbReference type="InterPro" id="IPR021730">
    <property type="entry name" value="YdbH"/>
</dbReference>
<dbReference type="EMBL" id="PXXU01000027">
    <property type="protein sequence ID" value="PSJ17105.1"/>
    <property type="molecule type" value="Genomic_DNA"/>
</dbReference>
<keyword evidence="1" id="KW-0378">Hydrolase</keyword>
<keyword evidence="2" id="KW-1185">Reference proteome</keyword>
<accession>A0A2P7NUJ0</accession>
<protein>
    <submittedName>
        <fullName evidence="1">Dienelactone hydrolase</fullName>
    </submittedName>
</protein>
<evidence type="ECO:0000313" key="1">
    <source>
        <dbReference type="EMBL" id="PSJ17105.1"/>
    </source>
</evidence>
<dbReference type="RefSeq" id="WP_106707106.1">
    <property type="nucleotide sequence ID" value="NZ_PXXU01000027.1"/>
</dbReference>
<evidence type="ECO:0000313" key="2">
    <source>
        <dbReference type="Proteomes" id="UP000241912"/>
    </source>
</evidence>
<dbReference type="AlphaFoldDB" id="A0A2P7NUJ0"/>
<sequence>MAKQLKTGLLVLLSLIIFAGVGLYAFRNSLLEMLINDQLSKQDLPLQSISFLDISLNSFHLRDLKAGKNDELHVSKVLVTWQMSDLLAGKPVSVEISGLQVALDLAGERSALNSMQLVTASPGKDFNIPWLPLLELKDSAIQLQLAAGSVTIVLSGSIAQDLPGTQLIQLNTMISSSLGRAKTGLTATLDAQGKIQGTLTVTNGMLSLPEAKISSFSGQTAFALAALQLQHVQTEFALSGIKLPRKTSAKPVPELIGEKPDALALRDAAIDHISFKGVIRELSNYWEGEIDLGIDGVKMIAGPVKIKQLSVNLPMQVKFNSDNWHIGLRSHGKVSLGKISTQYPLRFRTSPAFTIPQADLELIKSPQGLVLKNDITVMPADLTLLVKRKESPEIEINLHPGKITATGEIDADGNYQGQVTISDTSFNLPNSQIQLKDISATLHLNDSEIGNAAVFAVGQLRHQVPEPLFAALSITGDIRNRAKQGESAEYALRITGGIPGLQFLKIKGTHALNSGNGALKAEIIPLNFFAGGLQPSTLFPLLAQLDNVSGQASAMAQLKWSTEGIRSSQGSFEMRNISFAREKTKIMDLNIALSLNNLISLSSSPGQKITARQIDYGIPLENLLVSFQILDTIPPQVALEKVQFSLMNGLVSVAPVIIDPVAKRSDMLIGISNIDLESFFNLIKVEGLTGSGHLDGQIPLSVESNQLTIKNGQLTAKAPGTLHFQSAKASQWLASAGEEMNLLLQAMQDFHYTELSLNLDKSVTHNLVAKLSLLGNNPMVKEGQDFRLNIRLETDIDKILEEINYGYNLSHEILRGSFRLH</sequence>
<dbReference type="OrthoDB" id="8540711at2"/>
<name>A0A2P7NUJ0_9PROT</name>
<dbReference type="GO" id="GO:0016787">
    <property type="term" value="F:hydrolase activity"/>
    <property type="evidence" value="ECO:0007669"/>
    <property type="project" value="UniProtKB-KW"/>
</dbReference>